<dbReference type="EMBL" id="ADMH02001853">
    <property type="protein sequence ID" value="ETN60867.1"/>
    <property type="molecule type" value="Genomic_DNA"/>
</dbReference>
<feature type="compositionally biased region" description="Basic and acidic residues" evidence="1">
    <location>
        <begin position="161"/>
        <end position="182"/>
    </location>
</feature>
<proteinExistence type="predicted"/>
<gene>
    <name evidence="2" type="ORF">AND_007505</name>
</gene>
<evidence type="ECO:0000313" key="4">
    <source>
        <dbReference type="Proteomes" id="UP000000673"/>
    </source>
</evidence>
<protein>
    <submittedName>
        <fullName evidence="2 3">Uncharacterized protein</fullName>
    </submittedName>
</protein>
<evidence type="ECO:0000313" key="3">
    <source>
        <dbReference type="EnsemblMetazoa" id="ADAC007505-PA"/>
    </source>
</evidence>
<accession>W5J8T3</accession>
<reference evidence="2 4" key="1">
    <citation type="journal article" date="2010" name="BMC Genomics">
        <title>Combination of measures distinguishes pre-miRNAs from other stem-loops in the genome of the newly sequenced Anopheles darlingi.</title>
        <authorList>
            <person name="Mendes N.D."/>
            <person name="Freitas A.T."/>
            <person name="Vasconcelos A.T."/>
            <person name="Sagot M.F."/>
        </authorList>
    </citation>
    <scope>NUCLEOTIDE SEQUENCE</scope>
</reference>
<dbReference type="HOGENOM" id="CLU_1483194_0_0_1"/>
<dbReference type="AlphaFoldDB" id="W5J8T3"/>
<feature type="region of interest" description="Disordered" evidence="1">
    <location>
        <begin position="133"/>
        <end position="182"/>
    </location>
</feature>
<sequence>MASSSAAGISGSKPRTPAPITTKTTTTTTTTWSEFPPTESQSDLAECPRFSSSSSSSCCAYARPSFSSTSRLERKVKNVAPKLHNGTHHSERNGNAEHTLSGAAGMAILEVALGLGTSVVDDRWLGYREATAKARKTSHHEPAKQQRPGGTIEDLGSGSGSERRCQSLDIPRKPARATLDKI</sequence>
<reference evidence="2" key="3">
    <citation type="journal article" date="2013" name="Nucleic Acids Res.">
        <title>The genome of Anopheles darlingi, the main neotropical malaria vector.</title>
        <authorList>
            <person name="Marinotti O."/>
            <person name="Cerqueira G.C."/>
            <person name="de Almeida L.G."/>
            <person name="Ferro M.I."/>
            <person name="Loreto E.L."/>
            <person name="Zaha A."/>
            <person name="Teixeira S.M."/>
            <person name="Wespiser A.R."/>
            <person name="Almeida E Silva A."/>
            <person name="Schlindwein A.D."/>
            <person name="Pacheco A.C."/>
            <person name="Silva A.L."/>
            <person name="Graveley B.R."/>
            <person name="Walenz B.P."/>
            <person name="Lima Bde A."/>
            <person name="Ribeiro C.A."/>
            <person name="Nunes-Silva C.G."/>
            <person name="de Carvalho C.R."/>
            <person name="Soares C.M."/>
            <person name="de Menezes C.B."/>
            <person name="Matiolli C."/>
            <person name="Caffrey D."/>
            <person name="Araujo D.A."/>
            <person name="de Oliveira D.M."/>
            <person name="Golenbock D."/>
            <person name="Grisard E.C."/>
            <person name="Fantinatti-Garboggini F."/>
            <person name="de Carvalho F.M."/>
            <person name="Barcellos F.G."/>
            <person name="Prosdocimi F."/>
            <person name="May G."/>
            <person name="Azevedo Junior G.M."/>
            <person name="Guimaraes G.M."/>
            <person name="Goldman G.H."/>
            <person name="Padilha I.Q."/>
            <person name="Batista Jda S."/>
            <person name="Ferro J.A."/>
            <person name="Ribeiro J.M."/>
            <person name="Fietto J.L."/>
            <person name="Dabbas K.M."/>
            <person name="Cerdeira L."/>
            <person name="Agnez-Lima L.F."/>
            <person name="Brocchi M."/>
            <person name="de Carvalho M.O."/>
            <person name="Teixeira Mde M."/>
            <person name="Diniz Maia Mde M."/>
            <person name="Goldman M.H."/>
            <person name="Cruz Schneider M.P."/>
            <person name="Felipe M.S."/>
            <person name="Hungria M."/>
            <person name="Nicolas M.F."/>
            <person name="Pereira M."/>
            <person name="Montes M.A."/>
            <person name="Cantao M.E."/>
            <person name="Vincentz M."/>
            <person name="Rafael M.S."/>
            <person name="Silverman N."/>
            <person name="Stoco P.H."/>
            <person name="Souza R.C."/>
            <person name="Vicentini R."/>
            <person name="Gazzinelli R.T."/>
            <person name="Neves Rde O."/>
            <person name="Silva R."/>
            <person name="Astolfi-Filho S."/>
            <person name="Maciel T.E."/>
            <person name="Urmenyi T.P."/>
            <person name="Tadei W.P."/>
            <person name="Camargo E.P."/>
            <person name="de Vasconcelos A.T."/>
        </authorList>
    </citation>
    <scope>NUCLEOTIDE SEQUENCE</scope>
</reference>
<evidence type="ECO:0000256" key="1">
    <source>
        <dbReference type="SAM" id="MobiDB-lite"/>
    </source>
</evidence>
<reference evidence="3" key="4">
    <citation type="submission" date="2015-06" db="UniProtKB">
        <authorList>
            <consortium name="EnsemblMetazoa"/>
        </authorList>
    </citation>
    <scope>IDENTIFICATION</scope>
</reference>
<dbReference type="EnsemblMetazoa" id="ADAC007505-RA">
    <property type="protein sequence ID" value="ADAC007505-PA"/>
    <property type="gene ID" value="ADAC007505"/>
</dbReference>
<feature type="compositionally biased region" description="Low complexity" evidence="1">
    <location>
        <begin position="1"/>
        <end position="38"/>
    </location>
</feature>
<keyword evidence="4" id="KW-1185">Reference proteome</keyword>
<dbReference type="VEuPathDB" id="VectorBase:ADAC007505"/>
<reference evidence="2" key="2">
    <citation type="submission" date="2010-05" db="EMBL/GenBank/DDBJ databases">
        <authorList>
            <person name="Almeida L.G."/>
            <person name="Nicolas M.F."/>
            <person name="Souza R.C."/>
            <person name="Vasconcelos A.T.R."/>
        </authorList>
    </citation>
    <scope>NUCLEOTIDE SEQUENCE</scope>
</reference>
<evidence type="ECO:0000313" key="2">
    <source>
        <dbReference type="EMBL" id="ETN60867.1"/>
    </source>
</evidence>
<organism evidence="2">
    <name type="scientific">Anopheles darlingi</name>
    <name type="common">Mosquito</name>
    <dbReference type="NCBI Taxonomy" id="43151"/>
    <lineage>
        <taxon>Eukaryota</taxon>
        <taxon>Metazoa</taxon>
        <taxon>Ecdysozoa</taxon>
        <taxon>Arthropoda</taxon>
        <taxon>Hexapoda</taxon>
        <taxon>Insecta</taxon>
        <taxon>Pterygota</taxon>
        <taxon>Neoptera</taxon>
        <taxon>Endopterygota</taxon>
        <taxon>Diptera</taxon>
        <taxon>Nematocera</taxon>
        <taxon>Culicoidea</taxon>
        <taxon>Culicidae</taxon>
        <taxon>Anophelinae</taxon>
        <taxon>Anopheles</taxon>
    </lineage>
</organism>
<feature type="region of interest" description="Disordered" evidence="1">
    <location>
        <begin position="1"/>
        <end position="62"/>
    </location>
</feature>
<dbReference type="Proteomes" id="UP000000673">
    <property type="component" value="Unassembled WGS sequence"/>
</dbReference>
<name>W5J8T3_ANODA</name>